<name>A0ABU8XLD7_9BURK</name>
<evidence type="ECO:0000313" key="10">
    <source>
        <dbReference type="EMBL" id="MEJ8859477.1"/>
    </source>
</evidence>
<feature type="transmembrane region" description="Helical" evidence="9">
    <location>
        <begin position="138"/>
        <end position="162"/>
    </location>
</feature>
<dbReference type="InterPro" id="IPR001851">
    <property type="entry name" value="ABC_transp_permease"/>
</dbReference>
<dbReference type="EMBL" id="JBBKZS010000029">
    <property type="protein sequence ID" value="MEJ8859477.1"/>
    <property type="molecule type" value="Genomic_DNA"/>
</dbReference>
<sequence length="286" mass="30085">MNIPSATLLAQSVLAGLFTGALYGLLGLGLSLSWGLLRQINLSHFALAFLGAYLTYELSSRFGMDPLLTLALIVPLFFVLGVGLHALLTRFRVSPFNSLLVTFGVTVIIEALIQYIWTADFRKLESTYAEHKLRLGPLFLPVPELITVGLGVGISFAVWLVLSRTDLGKAMRAAAQDAPIAAAFGVNQNALALMLSGLNAALAGVAGVCIALAYTMSPSQIYAWIGVVFAAVMLGGLGRPLGPLIAGCIIGVTEAVTMAVTAPSWAPLVSFSLLMAVLLVRPGRVS</sequence>
<dbReference type="CDD" id="cd06582">
    <property type="entry name" value="TM_PBP1_LivH_like"/>
    <property type="match status" value="1"/>
</dbReference>
<comment type="subcellular location">
    <subcellularLocation>
        <location evidence="1">Cell membrane</location>
        <topology evidence="1">Multi-pass membrane protein</topology>
    </subcellularLocation>
</comment>
<comment type="similarity">
    <text evidence="8">Belongs to the binding-protein-dependent transport system permease family. LivHM subfamily.</text>
</comment>
<feature type="transmembrane region" description="Helical" evidence="9">
    <location>
        <begin position="68"/>
        <end position="87"/>
    </location>
</feature>
<dbReference type="PANTHER" id="PTHR11795">
    <property type="entry name" value="BRANCHED-CHAIN AMINO ACID TRANSPORT SYSTEM PERMEASE PROTEIN LIVH"/>
    <property type="match status" value="1"/>
</dbReference>
<dbReference type="InterPro" id="IPR052157">
    <property type="entry name" value="BCAA_transport_permease"/>
</dbReference>
<keyword evidence="4 9" id="KW-0812">Transmembrane</keyword>
<evidence type="ECO:0000256" key="5">
    <source>
        <dbReference type="ARBA" id="ARBA00022970"/>
    </source>
</evidence>
<keyword evidence="5" id="KW-0029">Amino-acid transport</keyword>
<organism evidence="10 11">
    <name type="scientific">Variovorax robiniae</name>
    <dbReference type="NCBI Taxonomy" id="1836199"/>
    <lineage>
        <taxon>Bacteria</taxon>
        <taxon>Pseudomonadati</taxon>
        <taxon>Pseudomonadota</taxon>
        <taxon>Betaproteobacteria</taxon>
        <taxon>Burkholderiales</taxon>
        <taxon>Comamonadaceae</taxon>
        <taxon>Variovorax</taxon>
    </lineage>
</organism>
<dbReference type="PANTHER" id="PTHR11795:SF445">
    <property type="entry name" value="AMINO ACID ABC TRANSPORTER PERMEASE PROTEIN"/>
    <property type="match status" value="1"/>
</dbReference>
<feature type="transmembrane region" description="Helical" evidence="9">
    <location>
        <begin position="191"/>
        <end position="214"/>
    </location>
</feature>
<feature type="transmembrane region" description="Helical" evidence="9">
    <location>
        <begin position="99"/>
        <end position="117"/>
    </location>
</feature>
<keyword evidence="2" id="KW-0813">Transport</keyword>
<evidence type="ECO:0000256" key="8">
    <source>
        <dbReference type="ARBA" id="ARBA00037998"/>
    </source>
</evidence>
<protein>
    <submittedName>
        <fullName evidence="10">Branched-chain amino acid ABC transporter permease</fullName>
    </submittedName>
</protein>
<evidence type="ECO:0000256" key="6">
    <source>
        <dbReference type="ARBA" id="ARBA00022989"/>
    </source>
</evidence>
<dbReference type="Proteomes" id="UP001367030">
    <property type="component" value="Unassembled WGS sequence"/>
</dbReference>
<evidence type="ECO:0000256" key="2">
    <source>
        <dbReference type="ARBA" id="ARBA00022448"/>
    </source>
</evidence>
<evidence type="ECO:0000256" key="9">
    <source>
        <dbReference type="SAM" id="Phobius"/>
    </source>
</evidence>
<keyword evidence="7 9" id="KW-0472">Membrane</keyword>
<gene>
    <name evidence="10" type="ORF">WKW79_33275</name>
</gene>
<keyword evidence="11" id="KW-1185">Reference proteome</keyword>
<accession>A0ABU8XLD7</accession>
<feature type="transmembrane region" description="Helical" evidence="9">
    <location>
        <begin position="221"/>
        <end position="242"/>
    </location>
</feature>
<evidence type="ECO:0000256" key="4">
    <source>
        <dbReference type="ARBA" id="ARBA00022692"/>
    </source>
</evidence>
<evidence type="ECO:0000256" key="7">
    <source>
        <dbReference type="ARBA" id="ARBA00023136"/>
    </source>
</evidence>
<dbReference type="RefSeq" id="WP_340339516.1">
    <property type="nucleotide sequence ID" value="NZ_JBBKZS010000029.1"/>
</dbReference>
<keyword evidence="3" id="KW-1003">Cell membrane</keyword>
<feature type="transmembrane region" description="Helical" evidence="9">
    <location>
        <begin position="12"/>
        <end position="34"/>
    </location>
</feature>
<proteinExistence type="inferred from homology"/>
<reference evidence="10 11" key="1">
    <citation type="submission" date="2024-03" db="EMBL/GenBank/DDBJ databases">
        <title>Novel species of the genus Variovorax.</title>
        <authorList>
            <person name="Liu Q."/>
            <person name="Xin Y.-H."/>
        </authorList>
    </citation>
    <scope>NUCLEOTIDE SEQUENCE [LARGE SCALE GENOMIC DNA]</scope>
    <source>
        <strain evidence="10 11">KACC 18901</strain>
    </source>
</reference>
<evidence type="ECO:0000256" key="1">
    <source>
        <dbReference type="ARBA" id="ARBA00004651"/>
    </source>
</evidence>
<evidence type="ECO:0000313" key="11">
    <source>
        <dbReference type="Proteomes" id="UP001367030"/>
    </source>
</evidence>
<evidence type="ECO:0000256" key="3">
    <source>
        <dbReference type="ARBA" id="ARBA00022475"/>
    </source>
</evidence>
<dbReference type="Pfam" id="PF02653">
    <property type="entry name" value="BPD_transp_2"/>
    <property type="match status" value="1"/>
</dbReference>
<comment type="caution">
    <text evidence="10">The sequence shown here is derived from an EMBL/GenBank/DDBJ whole genome shotgun (WGS) entry which is preliminary data.</text>
</comment>
<keyword evidence="6 9" id="KW-1133">Transmembrane helix</keyword>